<proteinExistence type="predicted"/>
<dbReference type="GO" id="GO:0048870">
    <property type="term" value="P:cell motility"/>
    <property type="evidence" value="ECO:0007669"/>
    <property type="project" value="TreeGrafter"/>
</dbReference>
<dbReference type="AlphaFoldDB" id="A0A669D4M2"/>
<dbReference type="Proteomes" id="UP000005207">
    <property type="component" value="Linkage group LG5"/>
</dbReference>
<dbReference type="Pfam" id="PF16457">
    <property type="entry name" value="PH_12"/>
    <property type="match status" value="1"/>
</dbReference>
<accession>A0A669D4M2</accession>
<dbReference type="FunFam" id="2.30.29.30:FF:000053">
    <property type="entry name" value="Engulfment and cell motility protein 1"/>
    <property type="match status" value="1"/>
</dbReference>
<keyword evidence="1" id="KW-0053">Apoptosis</keyword>
<dbReference type="PANTHER" id="PTHR12771">
    <property type="entry name" value="ENGULFMENT AND CELL MOTILITY"/>
    <property type="match status" value="1"/>
</dbReference>
<dbReference type="InterPro" id="IPR001849">
    <property type="entry name" value="PH_domain"/>
</dbReference>
<dbReference type="Ensembl" id="ENSONIT00000042412.1">
    <property type="protein sequence ID" value="ENSONIP00000055513.1"/>
    <property type="gene ID" value="ENSONIG00000019274.2"/>
</dbReference>
<dbReference type="SUPFAM" id="SSF48371">
    <property type="entry name" value="ARM repeat"/>
    <property type="match status" value="1"/>
</dbReference>
<dbReference type="GO" id="GO:0007015">
    <property type="term" value="P:actin filament organization"/>
    <property type="evidence" value="ECO:0007669"/>
    <property type="project" value="TreeGrafter"/>
</dbReference>
<evidence type="ECO:0000256" key="5">
    <source>
        <dbReference type="SAM" id="MobiDB-lite"/>
    </source>
</evidence>
<dbReference type="InterPro" id="IPR024574">
    <property type="entry name" value="ELMO_ARM"/>
</dbReference>
<dbReference type="PANTHER" id="PTHR12771:SF8">
    <property type="entry name" value="ENGULFMENT AND CELL MOTILITY PROTEIN 2"/>
    <property type="match status" value="1"/>
</dbReference>
<dbReference type="GO" id="GO:0006909">
    <property type="term" value="P:phagocytosis"/>
    <property type="evidence" value="ECO:0007669"/>
    <property type="project" value="UniProtKB-KW"/>
</dbReference>
<dbReference type="Gene3D" id="2.30.30.40">
    <property type="entry name" value="SH3 Domains"/>
    <property type="match status" value="1"/>
</dbReference>
<feature type="domain" description="ELMO" evidence="6">
    <location>
        <begin position="251"/>
        <end position="420"/>
    </location>
</feature>
<keyword evidence="3" id="KW-0729">SH3-binding</keyword>
<dbReference type="InterPro" id="IPR050868">
    <property type="entry name" value="ELMO_domain-containing"/>
</dbReference>
<keyword evidence="8" id="KW-1185">Reference proteome</keyword>
<evidence type="ECO:0000256" key="1">
    <source>
        <dbReference type="ARBA" id="ARBA00022703"/>
    </source>
</evidence>
<dbReference type="Pfam" id="PF11841">
    <property type="entry name" value="ELMO_ARM"/>
    <property type="match status" value="1"/>
</dbReference>
<dbReference type="PROSITE" id="PS51335">
    <property type="entry name" value="ELMO"/>
    <property type="match status" value="1"/>
</dbReference>
<dbReference type="Gene3D" id="1.25.10.10">
    <property type="entry name" value="Leucine-rich Repeat Variant"/>
    <property type="match status" value="1"/>
</dbReference>
<dbReference type="Gene3D" id="6.10.250.810">
    <property type="match status" value="1"/>
</dbReference>
<dbReference type="GO" id="GO:0017124">
    <property type="term" value="F:SH3 domain binding"/>
    <property type="evidence" value="ECO:0007669"/>
    <property type="project" value="UniProtKB-KW"/>
</dbReference>
<reference evidence="7" key="2">
    <citation type="submission" date="2025-08" db="UniProtKB">
        <authorList>
            <consortium name="Ensembl"/>
        </authorList>
    </citation>
    <scope>IDENTIFICATION</scope>
</reference>
<keyword evidence="2" id="KW-0581">Phagocytosis</keyword>
<dbReference type="InterPro" id="IPR011993">
    <property type="entry name" value="PH-like_dom_sf"/>
</dbReference>
<reference evidence="7" key="3">
    <citation type="submission" date="2025-09" db="UniProtKB">
        <authorList>
            <consortium name="Ensembl"/>
        </authorList>
    </citation>
    <scope>IDENTIFICATION</scope>
</reference>
<evidence type="ECO:0000259" key="6">
    <source>
        <dbReference type="PROSITE" id="PS51335"/>
    </source>
</evidence>
<dbReference type="SUPFAM" id="SSF50729">
    <property type="entry name" value="PH domain-like"/>
    <property type="match status" value="1"/>
</dbReference>
<dbReference type="Pfam" id="PF04727">
    <property type="entry name" value="ELMO_CED12"/>
    <property type="match status" value="1"/>
</dbReference>
<evidence type="ECO:0000256" key="4">
    <source>
        <dbReference type="ARBA" id="ARBA00024863"/>
    </source>
</evidence>
<organism evidence="7 8">
    <name type="scientific">Oreochromis niloticus</name>
    <name type="common">Nile tilapia</name>
    <name type="synonym">Tilapia nilotica</name>
    <dbReference type="NCBI Taxonomy" id="8128"/>
    <lineage>
        <taxon>Eukaryota</taxon>
        <taxon>Metazoa</taxon>
        <taxon>Chordata</taxon>
        <taxon>Craniata</taxon>
        <taxon>Vertebrata</taxon>
        <taxon>Euteleostomi</taxon>
        <taxon>Actinopterygii</taxon>
        <taxon>Neopterygii</taxon>
        <taxon>Teleostei</taxon>
        <taxon>Neoteleostei</taxon>
        <taxon>Acanthomorphata</taxon>
        <taxon>Ovalentaria</taxon>
        <taxon>Cichlomorphae</taxon>
        <taxon>Cichliformes</taxon>
        <taxon>Cichlidae</taxon>
        <taxon>African cichlids</taxon>
        <taxon>Pseudocrenilabrinae</taxon>
        <taxon>Oreochromini</taxon>
        <taxon>Oreochromis</taxon>
    </lineage>
</organism>
<evidence type="ECO:0000313" key="7">
    <source>
        <dbReference type="Ensembl" id="ENSONIP00000055513.1"/>
    </source>
</evidence>
<dbReference type="GeneTree" id="ENSGT00940000159236"/>
<dbReference type="InterPro" id="IPR016024">
    <property type="entry name" value="ARM-type_fold"/>
</dbReference>
<dbReference type="Gene3D" id="2.30.29.30">
    <property type="entry name" value="Pleckstrin-homology domain (PH domain)/Phosphotyrosine-binding domain (PTB)"/>
    <property type="match status" value="1"/>
</dbReference>
<dbReference type="InterPro" id="IPR006816">
    <property type="entry name" value="ELMO_dom"/>
</dbReference>
<dbReference type="GO" id="GO:0006915">
    <property type="term" value="P:apoptotic process"/>
    <property type="evidence" value="ECO:0007669"/>
    <property type="project" value="UniProtKB-KW"/>
</dbReference>
<comment type="function">
    <text evidence="4">Involved in cytoskeletal rearrangements required for phagocytosis of apoptotic cells and cell motility. Acts in association with DOCK1 and CRK. Was initially proposed to be required in complex with DOCK1 to activate Rac Rho small GTPases. May enhance the guanine nucleotide exchange factor (GEF) activity of DOCK1.</text>
</comment>
<gene>
    <name evidence="7" type="primary">ELMO2</name>
    <name evidence="7" type="synonym">elmo2</name>
</gene>
<dbReference type="InterPro" id="IPR011989">
    <property type="entry name" value="ARM-like"/>
</dbReference>
<reference evidence="8" key="1">
    <citation type="submission" date="2012-01" db="EMBL/GenBank/DDBJ databases">
        <title>The Genome Sequence of Oreochromis niloticus (Nile Tilapia).</title>
        <authorList>
            <consortium name="Broad Institute Genome Assembly Team"/>
            <consortium name="Broad Institute Sequencing Platform"/>
            <person name="Di Palma F."/>
            <person name="Johnson J."/>
            <person name="Lander E.S."/>
            <person name="Lindblad-Toh K."/>
        </authorList>
    </citation>
    <scope>NUCLEOTIDE SEQUENCE [LARGE SCALE GENOMIC DNA]</scope>
</reference>
<sequence>GSEQFALRYADGPQLYITEQVSFIVFFLTLRRGLHESILNSVTRAARQLLERIQSHGIDARLEALKELAKLSADPTFAAEFINMEGIGTLARLVESGTHFGEMLAFTLTAFLELMDHGIVSWDLISLSFIKQIAGYVNQPMVDVSILQRSLAILESMVLNSHSLYHRVAQEITVGQLIGHLQVSNQEIQTYAIALINALFLKAPEDRRQVGALGNRPIKAEMAHQLYVLQVLTFNLLEERMMTKMDPNDQAQRDIIFELRRIAFDGENDPTGTEKRKAMYTKDYKMLGFTNHVNPAMDFTQTPPGMLALDNMLYLAKVHQDTYIRIVLENSSREDKHECPFGRCAIELTRMLCEILQVGELPNEGCNDYHPMFFTHDRAWEEFFCVCIQLLNKTWKEMRATAEDFNKVMQVVREQITRALAMKPSSIDQLKTKLRGLNYSEILRLRQSERMSQDDFQSPPIIELRERIQPEILELIKQQRLNRLCEGSCFRKLGNRRRQEKFWFCRLSLNHKVLHYGDLDESPQGEVPFELLSDKIPVSDIKSVVTGKDCPHMKEKSALKQNKEVLELAFSVLYDPDETLNFVAPNKYEYCIWTDGLCALLGREMGSDLTRSDLDTLISMEMKLRLLDLENITIPEAPPPVPKEPSSYNFTYNYSGHEHR</sequence>
<name>A0A669D4M2_ORENI</name>
<evidence type="ECO:0000313" key="8">
    <source>
        <dbReference type="Proteomes" id="UP000005207"/>
    </source>
</evidence>
<evidence type="ECO:0000256" key="3">
    <source>
        <dbReference type="ARBA" id="ARBA00023036"/>
    </source>
</evidence>
<protein>
    <submittedName>
        <fullName evidence="7">Engulfment and cell motility 2</fullName>
    </submittedName>
</protein>
<feature type="region of interest" description="Disordered" evidence="5">
    <location>
        <begin position="635"/>
        <end position="660"/>
    </location>
</feature>
<dbReference type="CDD" id="cd13359">
    <property type="entry name" value="PH_ELMO1_CED-12"/>
    <property type="match status" value="1"/>
</dbReference>
<evidence type="ECO:0000256" key="2">
    <source>
        <dbReference type="ARBA" id="ARBA00022907"/>
    </source>
</evidence>